<evidence type="ECO:0000313" key="1">
    <source>
        <dbReference type="EMBL" id="CAD6200141.1"/>
    </source>
</evidence>
<comment type="caution">
    <text evidence="1">The sequence shown here is derived from an EMBL/GenBank/DDBJ whole genome shotgun (WGS) entry which is preliminary data.</text>
</comment>
<accession>A0A8S1HZ09</accession>
<dbReference type="AlphaFoldDB" id="A0A8S1HZ09"/>
<keyword evidence="2" id="KW-1185">Reference proteome</keyword>
<evidence type="ECO:0000313" key="2">
    <source>
        <dbReference type="Proteomes" id="UP000835052"/>
    </source>
</evidence>
<sequence>MERDGNKCMDACGGRCLLNGGWQWMGATMTTGRPIDSLCSCSYHNTDLWPVHHLDHIDISFFGSKNPL</sequence>
<protein>
    <submittedName>
        <fullName evidence="1">Uncharacterized protein</fullName>
    </submittedName>
</protein>
<organism evidence="1 2">
    <name type="scientific">Caenorhabditis auriculariae</name>
    <dbReference type="NCBI Taxonomy" id="2777116"/>
    <lineage>
        <taxon>Eukaryota</taxon>
        <taxon>Metazoa</taxon>
        <taxon>Ecdysozoa</taxon>
        <taxon>Nematoda</taxon>
        <taxon>Chromadorea</taxon>
        <taxon>Rhabditida</taxon>
        <taxon>Rhabditina</taxon>
        <taxon>Rhabditomorpha</taxon>
        <taxon>Rhabditoidea</taxon>
        <taxon>Rhabditidae</taxon>
        <taxon>Peloderinae</taxon>
        <taxon>Caenorhabditis</taxon>
    </lineage>
</organism>
<gene>
    <name evidence="1" type="ORF">CAUJ_LOCUS16040</name>
</gene>
<dbReference type="Proteomes" id="UP000835052">
    <property type="component" value="Unassembled WGS sequence"/>
</dbReference>
<dbReference type="EMBL" id="CAJGYM010000243">
    <property type="protein sequence ID" value="CAD6200141.1"/>
    <property type="molecule type" value="Genomic_DNA"/>
</dbReference>
<name>A0A8S1HZ09_9PELO</name>
<reference evidence="1" key="1">
    <citation type="submission" date="2020-10" db="EMBL/GenBank/DDBJ databases">
        <authorList>
            <person name="Kikuchi T."/>
        </authorList>
    </citation>
    <scope>NUCLEOTIDE SEQUENCE</scope>
    <source>
        <strain evidence="1">NKZ352</strain>
    </source>
</reference>
<proteinExistence type="predicted"/>